<comment type="caution">
    <text evidence="5">The sequence shown here is derived from an EMBL/GenBank/DDBJ whole genome shotgun (WGS) entry which is preliminary data.</text>
</comment>
<proteinExistence type="inferred from homology"/>
<name>A0A124G3Q2_9EURY</name>
<evidence type="ECO:0000313" key="5">
    <source>
        <dbReference type="EMBL" id="KUK97630.1"/>
    </source>
</evidence>
<dbReference type="Gene3D" id="3.75.10.10">
    <property type="entry name" value="L-arginine/glycine Amidinotransferase, Chain A"/>
    <property type="match status" value="1"/>
</dbReference>
<dbReference type="NCBIfam" id="NF003130">
    <property type="entry name" value="PRK04046.2-1"/>
    <property type="match status" value="1"/>
</dbReference>
<evidence type="ECO:0000256" key="3">
    <source>
        <dbReference type="HAMAP-Rule" id="MF_00032"/>
    </source>
</evidence>
<reference evidence="5" key="1">
    <citation type="journal article" date="2015" name="MBio">
        <title>Genome-resolved metagenomic analysis reveals roles for candidate phyla and other microbial community members in biogeochemical transformations in oil reservoirs.</title>
        <authorList>
            <person name="Hu P."/>
            <person name="Tom L."/>
            <person name="Singh A."/>
            <person name="Thomas B.C."/>
            <person name="Baker B.J."/>
            <person name="Piceno Y.M."/>
            <person name="Andersen G.L."/>
            <person name="Banfield J.F."/>
        </authorList>
    </citation>
    <scope>NUCLEOTIDE SEQUENCE [LARGE SCALE GENOMIC DNA]</scope>
    <source>
        <strain evidence="5">56_747</strain>
    </source>
</reference>
<reference evidence="6 7" key="2">
    <citation type="journal article" date="2015" name="MBio">
        <title>Genome-Resolved Metagenomic Analysis Reveals Roles for Candidate Phyla and Other Microbial Community Members in Biogeochemical Transformations in Oil Reservoirs.</title>
        <authorList>
            <person name="Hu P."/>
            <person name="Tom L."/>
            <person name="Singh A."/>
            <person name="Thomas B.C."/>
            <person name="Baker B.J."/>
            <person name="Piceno Y.M."/>
            <person name="Andersen G.L."/>
            <person name="Banfield J.F."/>
        </authorList>
    </citation>
    <scope>NUCLEOTIDE SEQUENCE [LARGE SCALE GENOMIC DNA]</scope>
    <source>
        <strain evidence="4">57_489</strain>
    </source>
</reference>
<dbReference type="PATRIC" id="fig|301375.6.peg.1043"/>
<organism evidence="5 6">
    <name type="scientific">Methanothrix harundinacea</name>
    <dbReference type="NCBI Taxonomy" id="301375"/>
    <lineage>
        <taxon>Archaea</taxon>
        <taxon>Methanobacteriati</taxon>
        <taxon>Methanobacteriota</taxon>
        <taxon>Stenosarchaea group</taxon>
        <taxon>Methanomicrobia</taxon>
        <taxon>Methanotrichales</taxon>
        <taxon>Methanotrichaceae</taxon>
        <taxon>Methanothrix</taxon>
    </lineage>
</organism>
<dbReference type="HAMAP" id="MF_00032">
    <property type="entry name" value="eIF_6"/>
    <property type="match status" value="1"/>
</dbReference>
<comment type="similarity">
    <text evidence="3">Belongs to the eIF-6 family.</text>
</comment>
<dbReference type="PANTHER" id="PTHR10784">
    <property type="entry name" value="TRANSLATION INITIATION FACTOR 6"/>
    <property type="match status" value="1"/>
</dbReference>
<evidence type="ECO:0000256" key="2">
    <source>
        <dbReference type="ARBA" id="ARBA00022917"/>
    </source>
</evidence>
<dbReference type="GO" id="GO:0042256">
    <property type="term" value="P:cytosolic ribosome assembly"/>
    <property type="evidence" value="ECO:0007669"/>
    <property type="project" value="InterPro"/>
</dbReference>
<gene>
    <name evidence="3" type="primary">eif6</name>
    <name evidence="4" type="ORF">XD72_0380</name>
    <name evidence="5" type="ORF">XE07_0044</name>
</gene>
<evidence type="ECO:0000313" key="7">
    <source>
        <dbReference type="Proteomes" id="UP000057043"/>
    </source>
</evidence>
<evidence type="ECO:0000313" key="6">
    <source>
        <dbReference type="Proteomes" id="UP000053961"/>
    </source>
</evidence>
<dbReference type="SMART" id="SM00654">
    <property type="entry name" value="eIF6"/>
    <property type="match status" value="1"/>
</dbReference>
<dbReference type="Proteomes" id="UP000053961">
    <property type="component" value="Unassembled WGS sequence"/>
</dbReference>
<dbReference type="GO" id="GO:0043022">
    <property type="term" value="F:ribosome binding"/>
    <property type="evidence" value="ECO:0007669"/>
    <property type="project" value="InterPro"/>
</dbReference>
<comment type="function">
    <text evidence="3">Binds to the 50S ribosomal subunit and prevents its association with the 30S ribosomal subunit to form the 70S initiation complex.</text>
</comment>
<dbReference type="GO" id="GO:0003743">
    <property type="term" value="F:translation initiation factor activity"/>
    <property type="evidence" value="ECO:0007669"/>
    <property type="project" value="UniProtKB-UniRule"/>
</dbReference>
<accession>A0A124G3Q2</accession>
<dbReference type="Pfam" id="PF01912">
    <property type="entry name" value="eIF-6"/>
    <property type="match status" value="1"/>
</dbReference>
<dbReference type="AlphaFoldDB" id="A0A124G3Q2"/>
<keyword evidence="1 3" id="KW-0396">Initiation factor</keyword>
<dbReference type="EMBL" id="LGHB01000001">
    <property type="protein sequence ID" value="KUK97630.1"/>
    <property type="molecule type" value="Genomic_DNA"/>
</dbReference>
<dbReference type="SUPFAM" id="SSF55909">
    <property type="entry name" value="Pentein"/>
    <property type="match status" value="1"/>
</dbReference>
<dbReference type="InterPro" id="IPR002769">
    <property type="entry name" value="eIF6"/>
</dbReference>
<dbReference type="PIRSF" id="PIRSF006413">
    <property type="entry name" value="IF-6"/>
    <property type="match status" value="1"/>
</dbReference>
<sequence>MQANGSDKRLKIAGSFLLGVFACCTERAILVPPETAPGAMRTLERYLGIEPQKMLVAGSSVVGSLVCGNSSGFVLTPHASDEDLARLSSFGRVARLPGKISAAGNVILANDTAAMVHPGLSDRACESISRTLGVDLRRGTIGGLKTVGMTSVVTNRGVLAHPRMTDAELAELEDLFGLPVDVGTVNFGSPLVGSGVLANCRGYVAGDETTGPELGRIEDALGFMG</sequence>
<evidence type="ECO:0000256" key="1">
    <source>
        <dbReference type="ARBA" id="ARBA00022540"/>
    </source>
</evidence>
<protein>
    <recommendedName>
        <fullName evidence="3">Translation initiation factor 6</fullName>
        <shortName evidence="3">aIF-6</shortName>
    </recommendedName>
</protein>
<dbReference type="NCBIfam" id="TIGR00323">
    <property type="entry name" value="eIF-6"/>
    <property type="match status" value="1"/>
</dbReference>
<evidence type="ECO:0000313" key="4">
    <source>
        <dbReference type="EMBL" id="KUK45245.1"/>
    </source>
</evidence>
<keyword evidence="2 3" id="KW-0648">Protein biosynthesis</keyword>
<dbReference type="EMBL" id="LGFT01000006">
    <property type="protein sequence ID" value="KUK45245.1"/>
    <property type="molecule type" value="Genomic_DNA"/>
</dbReference>
<dbReference type="Proteomes" id="UP000057043">
    <property type="component" value="Unassembled WGS sequence"/>
</dbReference>